<reference evidence="2 3" key="1">
    <citation type="journal article" date="2019" name="Front. Microbiol.">
        <title>Thermoanaerosceptrum fracticalcis gen. nov. sp. nov., a Novel Fumarate-Fermenting Microorganism From a Deep Fractured Carbonate Aquifer of the US Great Basin.</title>
        <authorList>
            <person name="Hamilton-Brehm S.D."/>
            <person name="Stewart L.E."/>
            <person name="Zavarin M."/>
            <person name="Caldwell M."/>
            <person name="Lawson P.A."/>
            <person name="Onstott T.C."/>
            <person name="Grzymski J."/>
            <person name="Neveux I."/>
            <person name="Lollar B.S."/>
            <person name="Russell C.E."/>
            <person name="Moser D.P."/>
        </authorList>
    </citation>
    <scope>NUCLEOTIDE SEQUENCE [LARGE SCALE GENOMIC DNA]</scope>
    <source>
        <strain evidence="2 3">DRI-13</strain>
    </source>
</reference>
<feature type="domain" description="PAS" evidence="1">
    <location>
        <begin position="33"/>
        <end position="89"/>
    </location>
</feature>
<gene>
    <name evidence="2" type="ORF">BR63_09945</name>
</gene>
<dbReference type="CDD" id="cd00130">
    <property type="entry name" value="PAS"/>
    <property type="match status" value="1"/>
</dbReference>
<accession>A0A7G6E3E5</accession>
<organism evidence="2 3">
    <name type="scientific">Thermanaerosceptrum fracticalcis</name>
    <dbReference type="NCBI Taxonomy" id="1712410"/>
    <lineage>
        <taxon>Bacteria</taxon>
        <taxon>Bacillati</taxon>
        <taxon>Bacillota</taxon>
        <taxon>Clostridia</taxon>
        <taxon>Eubacteriales</taxon>
        <taxon>Peptococcaceae</taxon>
        <taxon>Thermanaerosceptrum</taxon>
    </lineage>
</organism>
<proteinExistence type="predicted"/>
<dbReference type="NCBIfam" id="TIGR00229">
    <property type="entry name" value="sensory_box"/>
    <property type="match status" value="1"/>
</dbReference>
<dbReference type="Proteomes" id="UP000515847">
    <property type="component" value="Chromosome"/>
</dbReference>
<dbReference type="InterPro" id="IPR000014">
    <property type="entry name" value="PAS"/>
</dbReference>
<dbReference type="OrthoDB" id="9812260at2"/>
<dbReference type="Pfam" id="PF13426">
    <property type="entry name" value="PAS_9"/>
    <property type="match status" value="1"/>
</dbReference>
<dbReference type="RefSeq" id="WP_034421631.1">
    <property type="nucleotide sequence ID" value="NZ_CP045798.1"/>
</dbReference>
<evidence type="ECO:0000313" key="3">
    <source>
        <dbReference type="Proteomes" id="UP000515847"/>
    </source>
</evidence>
<sequence>MRKFSLKMEPALPRAEMELLAIVKEQGDKTPVRKGLLQSILDNLPFNILVFDENGFIAYANLNFCNLVGYEREEILGLHISEYAEILVPTMPYDFSRLPRILQGEIIAGYHYNLTHLDGTNILVEFNSYPLRTEPEAKPIGCLVVINPTTANVNREK</sequence>
<dbReference type="Gene3D" id="3.30.450.20">
    <property type="entry name" value="PAS domain"/>
    <property type="match status" value="1"/>
</dbReference>
<dbReference type="KEGG" id="tfr:BR63_09945"/>
<dbReference type="PROSITE" id="PS50112">
    <property type="entry name" value="PAS"/>
    <property type="match status" value="1"/>
</dbReference>
<evidence type="ECO:0000313" key="2">
    <source>
        <dbReference type="EMBL" id="QNB46599.1"/>
    </source>
</evidence>
<name>A0A7G6E3E5_THEFR</name>
<dbReference type="SMART" id="SM00091">
    <property type="entry name" value="PAS"/>
    <property type="match status" value="1"/>
</dbReference>
<dbReference type="InterPro" id="IPR035965">
    <property type="entry name" value="PAS-like_dom_sf"/>
</dbReference>
<protein>
    <submittedName>
        <fullName evidence="2">PAS domain S-box protein</fullName>
    </submittedName>
</protein>
<dbReference type="SUPFAM" id="SSF55785">
    <property type="entry name" value="PYP-like sensor domain (PAS domain)"/>
    <property type="match status" value="1"/>
</dbReference>
<dbReference type="AlphaFoldDB" id="A0A7G6E3E5"/>
<dbReference type="EMBL" id="CP045798">
    <property type="protein sequence ID" value="QNB46599.1"/>
    <property type="molecule type" value="Genomic_DNA"/>
</dbReference>
<keyword evidence="3" id="KW-1185">Reference proteome</keyword>
<evidence type="ECO:0000259" key="1">
    <source>
        <dbReference type="PROSITE" id="PS50112"/>
    </source>
</evidence>